<keyword evidence="3" id="KW-0963">Cytoplasm</keyword>
<dbReference type="Proteomes" id="UP000054107">
    <property type="component" value="Unassembled WGS sequence"/>
</dbReference>
<dbReference type="GO" id="GO:0003743">
    <property type="term" value="F:translation initiation factor activity"/>
    <property type="evidence" value="ECO:0007669"/>
    <property type="project" value="UniProtKB-KW"/>
</dbReference>
<dbReference type="GO" id="GO:0002183">
    <property type="term" value="P:cytoplasmic translational initiation"/>
    <property type="evidence" value="ECO:0007669"/>
    <property type="project" value="TreeGrafter"/>
</dbReference>
<dbReference type="GO" id="GO:0005829">
    <property type="term" value="C:cytosol"/>
    <property type="evidence" value="ECO:0007669"/>
    <property type="project" value="UniProtKB-SubCell"/>
</dbReference>
<keyword evidence="5" id="KW-0648">Protein biosynthesis</keyword>
<evidence type="ECO:0000256" key="3">
    <source>
        <dbReference type="ARBA" id="ARBA00022490"/>
    </source>
</evidence>
<dbReference type="EMBL" id="LN728848">
    <property type="protein sequence ID" value="CEP12948.1"/>
    <property type="molecule type" value="Genomic_DNA"/>
</dbReference>
<dbReference type="Gene3D" id="2.160.10.10">
    <property type="entry name" value="Hexapeptide repeat proteins"/>
    <property type="match status" value="1"/>
</dbReference>
<evidence type="ECO:0000313" key="13">
    <source>
        <dbReference type="Proteomes" id="UP000054107"/>
    </source>
</evidence>
<evidence type="ECO:0000313" key="12">
    <source>
        <dbReference type="EMBL" id="CEP12948.1"/>
    </source>
</evidence>
<gene>
    <name evidence="12" type="primary">PARPA_06968.1 scaffold 25188</name>
</gene>
<evidence type="ECO:0000256" key="1">
    <source>
        <dbReference type="ARBA" id="ARBA00004514"/>
    </source>
</evidence>
<dbReference type="CDD" id="cd04652">
    <property type="entry name" value="LbH_eIF2B_gamma_C"/>
    <property type="match status" value="1"/>
</dbReference>
<dbReference type="SUPFAM" id="SSF53448">
    <property type="entry name" value="Nucleotide-diphospho-sugar transferases"/>
    <property type="match status" value="1"/>
</dbReference>
<dbReference type="InterPro" id="IPR051960">
    <property type="entry name" value="eIF2B_gamma"/>
</dbReference>
<feature type="domain" description="Nucleotidyl transferase" evidence="10">
    <location>
        <begin position="19"/>
        <end position="146"/>
    </location>
</feature>
<evidence type="ECO:0000256" key="5">
    <source>
        <dbReference type="ARBA" id="ARBA00022917"/>
    </source>
</evidence>
<reference evidence="12 13" key="1">
    <citation type="submission" date="2014-09" db="EMBL/GenBank/DDBJ databases">
        <authorList>
            <person name="Ellenberger Sabrina"/>
        </authorList>
    </citation>
    <scope>NUCLEOTIDE SEQUENCE [LARGE SCALE GENOMIC DNA]</scope>
    <source>
        <strain evidence="12 13">CBS 412.66</strain>
    </source>
</reference>
<dbReference type="GO" id="GO:0005085">
    <property type="term" value="F:guanyl-nucleotide exchange factor activity"/>
    <property type="evidence" value="ECO:0007669"/>
    <property type="project" value="TreeGrafter"/>
</dbReference>
<evidence type="ECO:0000256" key="4">
    <source>
        <dbReference type="ARBA" id="ARBA00022540"/>
    </source>
</evidence>
<keyword evidence="4" id="KW-0396">Initiation factor</keyword>
<dbReference type="GO" id="GO:0005851">
    <property type="term" value="C:eukaryotic translation initiation factor 2B complex"/>
    <property type="evidence" value="ECO:0007669"/>
    <property type="project" value="TreeGrafter"/>
</dbReference>
<organism evidence="12 13">
    <name type="scientific">Parasitella parasitica</name>
    <dbReference type="NCBI Taxonomy" id="35722"/>
    <lineage>
        <taxon>Eukaryota</taxon>
        <taxon>Fungi</taxon>
        <taxon>Fungi incertae sedis</taxon>
        <taxon>Mucoromycota</taxon>
        <taxon>Mucoromycotina</taxon>
        <taxon>Mucoromycetes</taxon>
        <taxon>Mucorales</taxon>
        <taxon>Mucorineae</taxon>
        <taxon>Mucoraceae</taxon>
        <taxon>Parasitella</taxon>
    </lineage>
</organism>
<feature type="domain" description="EIF2B subunit epsilon/gamma LbH" evidence="11">
    <location>
        <begin position="344"/>
        <end position="432"/>
    </location>
</feature>
<dbReference type="PANTHER" id="PTHR45989:SF1">
    <property type="entry name" value="TRANSLATION INITIATION FACTOR EIF-2B SUBUNIT GAMMA"/>
    <property type="match status" value="1"/>
</dbReference>
<comment type="subcellular location">
    <subcellularLocation>
        <location evidence="1">Cytoplasm</location>
        <location evidence="1">Cytosol</location>
    </subcellularLocation>
</comment>
<comment type="function">
    <text evidence="8">Acts as a component of the translation initiation factor 2B (eIF2B) complex, which catalyzes the exchange of GDP for GTP on the eukaryotic initiation factor 2 (eIF2) complex gamma subunit. Its guanine nucleotide exchange factor activity is repressed when bound to eIF2 complex phosphorylated on the alpha subunit, thereby limiting the amount of methionyl-initiator methionine tRNA available to the ribosome and consequently global translation is repressed.</text>
</comment>
<evidence type="ECO:0000256" key="6">
    <source>
        <dbReference type="ARBA" id="ARBA00044196"/>
    </source>
</evidence>
<evidence type="ECO:0000256" key="9">
    <source>
        <dbReference type="ARBA" id="ARBA00046432"/>
    </source>
</evidence>
<comment type="similarity">
    <text evidence="2">Belongs to the eIF-2B gamma/epsilon subunits family.</text>
</comment>
<dbReference type="AlphaFoldDB" id="A0A0B7NC54"/>
<keyword evidence="13" id="KW-1185">Reference proteome</keyword>
<dbReference type="InterPro" id="IPR005835">
    <property type="entry name" value="NTP_transferase_dom"/>
</dbReference>
<dbReference type="Gene3D" id="3.90.550.10">
    <property type="entry name" value="Spore Coat Polysaccharide Biosynthesis Protein SpsA, Chain A"/>
    <property type="match status" value="1"/>
</dbReference>
<dbReference type="PANTHER" id="PTHR45989">
    <property type="entry name" value="TRANSLATION INITIATION FACTOR EIF-2B SUBUNIT GAMMA"/>
    <property type="match status" value="1"/>
</dbReference>
<dbReference type="Pfam" id="PF25084">
    <property type="entry name" value="LbH_EIF2B"/>
    <property type="match status" value="1"/>
</dbReference>
<dbReference type="CDD" id="cd04198">
    <property type="entry name" value="eIF-2B_gamma_N"/>
    <property type="match status" value="1"/>
</dbReference>
<evidence type="ECO:0000259" key="11">
    <source>
        <dbReference type="Pfam" id="PF25084"/>
    </source>
</evidence>
<protein>
    <recommendedName>
        <fullName evidence="6">Translation initiation factor eIF2B subunit gamma</fullName>
    </recommendedName>
    <alternativeName>
        <fullName evidence="7">eIF2B GDP-GTP exchange factor subunit gamma</fullName>
    </alternativeName>
</protein>
<dbReference type="STRING" id="35722.A0A0B7NC54"/>
<evidence type="ECO:0000256" key="2">
    <source>
        <dbReference type="ARBA" id="ARBA00007878"/>
    </source>
</evidence>
<evidence type="ECO:0000256" key="8">
    <source>
        <dbReference type="ARBA" id="ARBA00045373"/>
    </source>
</evidence>
<dbReference type="OrthoDB" id="10250549at2759"/>
<sequence>MLFEKPKHHHHHRVSEFQAVVLAGYGSSNRLYPISEEDSMPKALLPVGNKPVISYTLDWLEKAGIHDIIVVIQAIGSSPQKLSTYLKNYPGNVHCQVVSVDEDDETADALRAIKDKIDRDFLVVPCDLVTELDPRDLLDAHRVYDPTFSALFYEPGLSESASKDDDLLPYVGIDSTRNALVYKALRSEADDFSMRMSLLNKFSRVRVHTDLQDAHLYIFKRWIIDMLVDKEKITSISKDLIPMLIKCQYQKKLVKREEIEKYSSTYENLLANALSLSTTQSADIGDESFTDDPIHLSFKSPIKSYVHVYRGGFCGRGNTTASYNELNRNATKQGTSITRVPSSAEVAPRTQVGNDSIIGESTKIDERSSVKKSCVGSYCVIGKNVKIINSVIMDHVVIGDNVKIEGCIICKNAHIHEKASLKDCDVVYGYIVQKDSVLKGEKLVDFREAI</sequence>
<dbReference type="InterPro" id="IPR056764">
    <property type="entry name" value="LbH_EIF2B3/5"/>
</dbReference>
<evidence type="ECO:0000256" key="7">
    <source>
        <dbReference type="ARBA" id="ARBA00044229"/>
    </source>
</evidence>
<dbReference type="InterPro" id="IPR029044">
    <property type="entry name" value="Nucleotide-diphossugar_trans"/>
</dbReference>
<name>A0A0B7NC54_9FUNG</name>
<dbReference type="Pfam" id="PF00483">
    <property type="entry name" value="NTP_transferase"/>
    <property type="match status" value="1"/>
</dbReference>
<proteinExistence type="inferred from homology"/>
<evidence type="ECO:0000259" key="10">
    <source>
        <dbReference type="Pfam" id="PF00483"/>
    </source>
</evidence>
<comment type="subunit">
    <text evidence="9">Component of the translation initiation factor 2B (eIF2B) complex which is a heterodecamer of two sets of five different subunits: alpha, beta, gamma, delta and epsilon. Subunits alpha, beta and delta comprise a regulatory subcomplex and subunits epsilon and gamma comprise a catalytic subcomplex. Within the complex, the hexameric regulatory complex resides at the center, with the two heterodimeric catalytic subcomplexes bound on opposite sides.</text>
</comment>
<accession>A0A0B7NC54</accession>